<keyword evidence="10 12" id="KW-0472">Membrane</keyword>
<evidence type="ECO:0000256" key="8">
    <source>
        <dbReference type="ARBA" id="ARBA00022989"/>
    </source>
</evidence>
<dbReference type="GO" id="GO:0005886">
    <property type="term" value="C:plasma membrane"/>
    <property type="evidence" value="ECO:0007669"/>
    <property type="project" value="UniProtKB-SubCell"/>
</dbReference>
<evidence type="ECO:0000256" key="7">
    <source>
        <dbReference type="ARBA" id="ARBA00022927"/>
    </source>
</evidence>
<evidence type="ECO:0000256" key="9">
    <source>
        <dbReference type="ARBA" id="ARBA00023010"/>
    </source>
</evidence>
<proteinExistence type="inferred from homology"/>
<keyword evidence="6 12" id="KW-0812">Transmembrane</keyword>
<comment type="subcellular location">
    <subcellularLocation>
        <location evidence="1 12">Cell membrane</location>
        <topology evidence="1 12">Single-pass membrane protein</topology>
    </subcellularLocation>
</comment>
<organism evidence="14 15">
    <name type="scientific">Thermococcus paralvinellae</name>
    <dbReference type="NCBI Taxonomy" id="582419"/>
    <lineage>
        <taxon>Archaea</taxon>
        <taxon>Methanobacteriati</taxon>
        <taxon>Methanobacteriota</taxon>
        <taxon>Thermococci</taxon>
        <taxon>Thermococcales</taxon>
        <taxon>Thermococcaceae</taxon>
        <taxon>Thermococcus</taxon>
    </lineage>
</organism>
<comment type="caution">
    <text evidence="14">The sequence shown here is derived from an EMBL/GenBank/DDBJ whole genome shotgun (WGS) entry which is preliminary data.</text>
</comment>
<keyword evidence="8 12" id="KW-1133">Transmembrane helix</keyword>
<name>A0A833E4T8_9EURY</name>
<evidence type="ECO:0000256" key="10">
    <source>
        <dbReference type="ARBA" id="ARBA00023136"/>
    </source>
</evidence>
<comment type="similarity">
    <text evidence="2 12">Belongs to the SEC61-beta family.</text>
</comment>
<sequence>MAKERKTLPPTGAGLMRFFDEDTKAIKISPKGAIAIVLIFIAVEILLHVFGVQLLG</sequence>
<keyword evidence="4 12" id="KW-0813">Transport</keyword>
<comment type="subunit">
    <text evidence="12">Component of the protein translocase complex. Heterotrimer consisting of alpha (SecY), beta (SecG) and gamma (SecE) subunits. Can form oligomers of the heterotrimer.</text>
</comment>
<keyword evidence="5 12" id="KW-1003">Cell membrane</keyword>
<dbReference type="Pfam" id="PF03911">
    <property type="entry name" value="Sec61_beta"/>
    <property type="match status" value="1"/>
</dbReference>
<evidence type="ECO:0000256" key="4">
    <source>
        <dbReference type="ARBA" id="ARBA00022448"/>
    </source>
</evidence>
<dbReference type="Proteomes" id="UP000653692">
    <property type="component" value="Unassembled WGS sequence"/>
</dbReference>
<evidence type="ECO:0000256" key="5">
    <source>
        <dbReference type="ARBA" id="ARBA00022475"/>
    </source>
</evidence>
<dbReference type="InterPro" id="IPR023531">
    <property type="entry name" value="Preprot_translocase_SecG"/>
</dbReference>
<keyword evidence="7 12" id="KW-0653">Protein transport</keyword>
<reference evidence="14" key="1">
    <citation type="journal article" date="2020" name="ISME J.">
        <title>Gammaproteobacteria mediating utilization of methyl-, sulfur- and petroleum organic compounds in deep ocean hydrothermal plumes.</title>
        <authorList>
            <person name="Zhou Z."/>
            <person name="Liu Y."/>
            <person name="Pan J."/>
            <person name="Cron B.R."/>
            <person name="Toner B.M."/>
            <person name="Anantharaman K."/>
            <person name="Breier J.A."/>
            <person name="Dick G.J."/>
            <person name="Li M."/>
        </authorList>
    </citation>
    <scope>NUCLEOTIDE SEQUENCE</scope>
    <source>
        <strain evidence="14">SZUA-1476</strain>
    </source>
</reference>
<comment type="function">
    <text evidence="12">Involved in protein export. The function of the beta subunit is unknown, but it may be involved in stabilization of the trimeric complex.</text>
</comment>
<feature type="transmembrane region" description="Helical" evidence="13">
    <location>
        <begin position="33"/>
        <end position="55"/>
    </location>
</feature>
<evidence type="ECO:0000313" key="14">
    <source>
        <dbReference type="EMBL" id="HIP89860.1"/>
    </source>
</evidence>
<evidence type="ECO:0000256" key="6">
    <source>
        <dbReference type="ARBA" id="ARBA00022692"/>
    </source>
</evidence>
<evidence type="ECO:0000313" key="15">
    <source>
        <dbReference type="Proteomes" id="UP000653692"/>
    </source>
</evidence>
<evidence type="ECO:0000256" key="13">
    <source>
        <dbReference type="SAM" id="Phobius"/>
    </source>
</evidence>
<dbReference type="NCBIfam" id="NF002318">
    <property type="entry name" value="PRK01253.1"/>
    <property type="match status" value="1"/>
</dbReference>
<evidence type="ECO:0000256" key="12">
    <source>
        <dbReference type="HAMAP-Rule" id="MF_00751"/>
    </source>
</evidence>
<evidence type="ECO:0000256" key="1">
    <source>
        <dbReference type="ARBA" id="ARBA00004162"/>
    </source>
</evidence>
<evidence type="ECO:0000256" key="2">
    <source>
        <dbReference type="ARBA" id="ARBA00006103"/>
    </source>
</evidence>
<dbReference type="GO" id="GO:0015031">
    <property type="term" value="P:protein transport"/>
    <property type="evidence" value="ECO:0007669"/>
    <property type="project" value="UniProtKB-UniRule"/>
</dbReference>
<accession>A0A833E4T8</accession>
<evidence type="ECO:0000256" key="3">
    <source>
        <dbReference type="ARBA" id="ARBA00014522"/>
    </source>
</evidence>
<protein>
    <recommendedName>
        <fullName evidence="3 12">Preprotein translocase subunit SecG</fullName>
    </recommendedName>
    <alternativeName>
        <fullName evidence="11 12">Protein transport protein Sec61 subunit beta homolog</fullName>
    </alternativeName>
</protein>
<dbReference type="EMBL" id="DQUR01000279">
    <property type="protein sequence ID" value="HIP89860.1"/>
    <property type="molecule type" value="Genomic_DNA"/>
</dbReference>
<dbReference type="HAMAP" id="MF_00751">
    <property type="entry name" value="SecG"/>
    <property type="match status" value="1"/>
</dbReference>
<dbReference type="AlphaFoldDB" id="A0A833E4T8"/>
<keyword evidence="9 12" id="KW-0811">Translocation</keyword>
<feature type="topological domain" description="Cytoplasmic" evidence="12">
    <location>
        <begin position="1"/>
        <end position="29"/>
    </location>
</feature>
<evidence type="ECO:0000256" key="11">
    <source>
        <dbReference type="ARBA" id="ARBA00031868"/>
    </source>
</evidence>
<gene>
    <name evidence="12" type="primary">secG</name>
    <name evidence="14" type="ORF">EYH24_08195</name>
</gene>
<dbReference type="InterPro" id="IPR016482">
    <property type="entry name" value="SecG/Sec61-beta/Sbh"/>
</dbReference>